<evidence type="ECO:0000259" key="1">
    <source>
        <dbReference type="Pfam" id="PF13439"/>
    </source>
</evidence>
<dbReference type="Gene3D" id="3.40.50.2000">
    <property type="entry name" value="Glycogen Phosphorylase B"/>
    <property type="match status" value="2"/>
</dbReference>
<organism evidence="2 3">
    <name type="scientific">Paraburkholderia monticola</name>
    <dbReference type="NCBI Taxonomy" id="1399968"/>
    <lineage>
        <taxon>Bacteria</taxon>
        <taxon>Pseudomonadati</taxon>
        <taxon>Pseudomonadota</taxon>
        <taxon>Betaproteobacteria</taxon>
        <taxon>Burkholderiales</taxon>
        <taxon>Burkholderiaceae</taxon>
        <taxon>Paraburkholderia</taxon>
    </lineage>
</organism>
<protein>
    <submittedName>
        <fullName evidence="2">Glycosyl transferase</fullName>
    </submittedName>
</protein>
<proteinExistence type="predicted"/>
<keyword evidence="2" id="KW-0808">Transferase</keyword>
<comment type="caution">
    <text evidence="2">The sequence shown here is derived from an EMBL/GenBank/DDBJ whole genome shotgun (WGS) entry which is preliminary data.</text>
</comment>
<dbReference type="InterPro" id="IPR028098">
    <property type="entry name" value="Glyco_trans_4-like_N"/>
</dbReference>
<dbReference type="SUPFAM" id="SSF53756">
    <property type="entry name" value="UDP-Glycosyltransferase/glycogen phosphorylase"/>
    <property type="match status" value="1"/>
</dbReference>
<dbReference type="AlphaFoldDB" id="A0A149PRB3"/>
<gene>
    <name evidence="2" type="ORF">CI15_15670</name>
</gene>
<feature type="domain" description="Glycosyltransferase subfamily 4-like N-terminal" evidence="1">
    <location>
        <begin position="14"/>
        <end position="185"/>
    </location>
</feature>
<dbReference type="Proteomes" id="UP000075613">
    <property type="component" value="Unassembled WGS sequence"/>
</dbReference>
<dbReference type="Pfam" id="PF13439">
    <property type="entry name" value="Glyco_transf_4"/>
    <property type="match status" value="1"/>
</dbReference>
<reference evidence="2 3" key="1">
    <citation type="journal article" date="2015" name="Int. J. Syst. Evol. Microbiol.">
        <title>Burkholderia monticola sp. nov., isolated from mountain soil.</title>
        <authorList>
            <person name="Baek I."/>
            <person name="Seo B."/>
            <person name="Lee I."/>
            <person name="Yi H."/>
            <person name="Chun J."/>
        </authorList>
    </citation>
    <scope>NUCLEOTIDE SEQUENCE [LARGE SCALE GENOMIC DNA]</scope>
    <source>
        <strain evidence="2 3">JC2948</strain>
    </source>
</reference>
<evidence type="ECO:0000313" key="2">
    <source>
        <dbReference type="EMBL" id="KXU87573.1"/>
    </source>
</evidence>
<dbReference type="CDD" id="cd03801">
    <property type="entry name" value="GT4_PimA-like"/>
    <property type="match status" value="1"/>
</dbReference>
<keyword evidence="3" id="KW-1185">Reference proteome</keyword>
<dbReference type="STRING" id="1399968.CI15_15670"/>
<dbReference type="GO" id="GO:0016757">
    <property type="term" value="F:glycosyltransferase activity"/>
    <property type="evidence" value="ECO:0007669"/>
    <property type="project" value="UniProtKB-ARBA"/>
</dbReference>
<accession>A0A149PRB3</accession>
<sequence length="409" mass="45217">MRVAIVTHVVRHNDGQGRVNHEIARAALDENIRVTLVASHVAPELLAHPNVRWAPVKIGRWWPTNLLRQQVFALKSALWLRAHRRDYDVLHVNGFITWMRADVNTSHFVHSGWFASKYYPFGLTKGVWSAYQSVYTRCNALLERWAYRRSKVITAVSQKVADEIRAIGLTPRNRVDVIYNGVDTQGFAAASGDRTRFRLPDDAFLLLFVGDLRTPRKNLGTVLAALKHLPEHVQIAVAGFLPGSPYPEQAKALGIAHRVHFLGLVKEMPVLMHSVDAFVFPSRYEAMSLSLLEAMAAGLPVVTARTAGGAEIITPECGIVLDDPDDPQALARAVAQLAGDDTARRAMGEAASQLATGFGWARMAAQYIALYRQLAGQQENRRRSQTEATVVAQSDALTLNHLAGQKSVE</sequence>
<dbReference type="EMBL" id="LRBG01000012">
    <property type="protein sequence ID" value="KXU87573.1"/>
    <property type="molecule type" value="Genomic_DNA"/>
</dbReference>
<name>A0A149PRB3_9BURK</name>
<dbReference type="Pfam" id="PF13692">
    <property type="entry name" value="Glyco_trans_1_4"/>
    <property type="match status" value="1"/>
</dbReference>
<dbReference type="RefSeq" id="WP_062129238.1">
    <property type="nucleotide sequence ID" value="NZ_LRBG01000012.1"/>
</dbReference>
<dbReference type="OrthoDB" id="9802524at2"/>
<evidence type="ECO:0000313" key="3">
    <source>
        <dbReference type="Proteomes" id="UP000075613"/>
    </source>
</evidence>
<dbReference type="PANTHER" id="PTHR12526">
    <property type="entry name" value="GLYCOSYLTRANSFERASE"/>
    <property type="match status" value="1"/>
</dbReference>